<evidence type="ECO:0000259" key="9">
    <source>
        <dbReference type="PROSITE" id="PS50850"/>
    </source>
</evidence>
<proteinExistence type="predicted"/>
<dbReference type="OrthoDB" id="3690818at2"/>
<keyword evidence="6 8" id="KW-1133">Transmembrane helix</keyword>
<evidence type="ECO:0000256" key="3">
    <source>
        <dbReference type="ARBA" id="ARBA00022475"/>
    </source>
</evidence>
<evidence type="ECO:0000313" key="10">
    <source>
        <dbReference type="EMBL" id="BBG29777.1"/>
    </source>
</evidence>
<dbReference type="GO" id="GO:0015293">
    <property type="term" value="F:symporter activity"/>
    <property type="evidence" value="ECO:0007669"/>
    <property type="project" value="UniProtKB-KW"/>
</dbReference>
<gene>
    <name evidence="10" type="ORF">ZBT109_1010</name>
</gene>
<dbReference type="InterPro" id="IPR011701">
    <property type="entry name" value="MFS"/>
</dbReference>
<dbReference type="AlphaFoldDB" id="A0A348HDS5"/>
<keyword evidence="7 8" id="KW-0472">Membrane</keyword>
<dbReference type="STRING" id="1123510.GCA_000620025_01038"/>
<dbReference type="Gene3D" id="1.20.1250.20">
    <property type="entry name" value="MFS general substrate transporter like domains"/>
    <property type="match status" value="2"/>
</dbReference>
<keyword evidence="4 8" id="KW-0812">Transmembrane</keyword>
<reference evidence="10 11" key="1">
    <citation type="submission" date="2018-09" db="EMBL/GenBank/DDBJ databases">
        <title>Zymobacter palmae IAM14233 (=T109) whole genome analysis.</title>
        <authorList>
            <person name="Yanase H."/>
        </authorList>
    </citation>
    <scope>NUCLEOTIDE SEQUENCE [LARGE SCALE GENOMIC DNA]</scope>
    <source>
        <strain evidence="10 11">IAM14233</strain>
    </source>
</reference>
<dbReference type="GO" id="GO:0005886">
    <property type="term" value="C:plasma membrane"/>
    <property type="evidence" value="ECO:0007669"/>
    <property type="project" value="UniProtKB-SubCell"/>
</dbReference>
<feature type="transmembrane region" description="Helical" evidence="8">
    <location>
        <begin position="95"/>
        <end position="114"/>
    </location>
</feature>
<evidence type="ECO:0000256" key="2">
    <source>
        <dbReference type="ARBA" id="ARBA00022448"/>
    </source>
</evidence>
<dbReference type="RefSeq" id="WP_027706097.1">
    <property type="nucleotide sequence ID" value="NZ_AP018933.1"/>
</dbReference>
<feature type="transmembrane region" description="Helical" evidence="8">
    <location>
        <begin position="196"/>
        <end position="215"/>
    </location>
</feature>
<dbReference type="KEGG" id="zpl:ZBT109_1010"/>
<feature type="transmembrane region" description="Helical" evidence="8">
    <location>
        <begin position="64"/>
        <end position="83"/>
    </location>
</feature>
<dbReference type="Proteomes" id="UP000267342">
    <property type="component" value="Chromosome"/>
</dbReference>
<sequence>MTTADAAIPSTTFKTLGKQDVRVLGLAALGGALEFYDFIVFVYLSSIVEQLFFPEDMPVWLRTLQTFGIFAIGYLIRPLGGGIMAHFGDLIGRKALFMVSILLMAIPTLLIGMLPTYASWGIAAPLLLLLLRVCQGVAFAGEGPGATTFVAEHVPRQHIGLAGGALACGFMVGLLLGVSVSYACRHFFSEASQLSFAWRLPFLLGGVLGFVALWVRRQLHETPVFEQMRARRAQSSALPIGIVLKDHRRTALTLMLAAFVQSCLFISVVLLTPVLLPRIAGVSEIGMLKVSIMVVVMTALGCLIGGCLSDRFTEPKTWVAFCALGGGCFALLQLLTIKGVLLETQWLFWGLYGASGFLLALTGIVSAMAAKMFPAEVRFSGVSFSTNSAYALSGGITPLLLTTGIHYSPWAIMVYVLLLAGVGSVLGVALMGGRMPRYL</sequence>
<evidence type="ECO:0000256" key="6">
    <source>
        <dbReference type="ARBA" id="ARBA00022989"/>
    </source>
</evidence>
<comment type="subcellular location">
    <subcellularLocation>
        <location evidence="1">Cell membrane</location>
        <topology evidence="1">Multi-pass membrane protein</topology>
    </subcellularLocation>
</comment>
<feature type="transmembrane region" description="Helical" evidence="8">
    <location>
        <begin position="120"/>
        <end position="140"/>
    </location>
</feature>
<feature type="transmembrane region" description="Helical" evidence="8">
    <location>
        <begin position="407"/>
        <end position="431"/>
    </location>
</feature>
<feature type="transmembrane region" description="Helical" evidence="8">
    <location>
        <begin position="23"/>
        <end position="44"/>
    </location>
</feature>
<name>A0A348HDS5_9GAMM</name>
<feature type="transmembrane region" description="Helical" evidence="8">
    <location>
        <begin position="382"/>
        <end position="401"/>
    </location>
</feature>
<feature type="transmembrane region" description="Helical" evidence="8">
    <location>
        <begin position="161"/>
        <end position="184"/>
    </location>
</feature>
<evidence type="ECO:0000313" key="11">
    <source>
        <dbReference type="Proteomes" id="UP000267342"/>
    </source>
</evidence>
<dbReference type="EMBL" id="AP018933">
    <property type="protein sequence ID" value="BBG29777.1"/>
    <property type="molecule type" value="Genomic_DNA"/>
</dbReference>
<dbReference type="InterPro" id="IPR036259">
    <property type="entry name" value="MFS_trans_sf"/>
</dbReference>
<evidence type="ECO:0000256" key="1">
    <source>
        <dbReference type="ARBA" id="ARBA00004651"/>
    </source>
</evidence>
<evidence type="ECO:0000256" key="8">
    <source>
        <dbReference type="SAM" id="Phobius"/>
    </source>
</evidence>
<protein>
    <submittedName>
        <fullName evidence="10">Major facilitator superfamily MFS_1</fullName>
    </submittedName>
</protein>
<feature type="transmembrane region" description="Helical" evidence="8">
    <location>
        <begin position="349"/>
        <end position="370"/>
    </location>
</feature>
<evidence type="ECO:0000256" key="7">
    <source>
        <dbReference type="ARBA" id="ARBA00023136"/>
    </source>
</evidence>
<evidence type="ECO:0000256" key="4">
    <source>
        <dbReference type="ARBA" id="ARBA00022692"/>
    </source>
</evidence>
<dbReference type="InterPro" id="IPR051084">
    <property type="entry name" value="H+-coupled_symporters"/>
</dbReference>
<feature type="transmembrane region" description="Helical" evidence="8">
    <location>
        <begin position="288"/>
        <end position="306"/>
    </location>
</feature>
<organism evidence="10 11">
    <name type="scientific">Zymobacter palmae</name>
    <dbReference type="NCBI Taxonomy" id="33074"/>
    <lineage>
        <taxon>Bacteria</taxon>
        <taxon>Pseudomonadati</taxon>
        <taxon>Pseudomonadota</taxon>
        <taxon>Gammaproteobacteria</taxon>
        <taxon>Oceanospirillales</taxon>
        <taxon>Halomonadaceae</taxon>
        <taxon>Zymobacter group</taxon>
        <taxon>Zymobacter</taxon>
    </lineage>
</organism>
<feature type="transmembrane region" description="Helical" evidence="8">
    <location>
        <begin position="254"/>
        <end position="276"/>
    </location>
</feature>
<keyword evidence="3" id="KW-1003">Cell membrane</keyword>
<dbReference type="InterPro" id="IPR020846">
    <property type="entry name" value="MFS_dom"/>
</dbReference>
<feature type="domain" description="Major facilitator superfamily (MFS) profile" evidence="9">
    <location>
        <begin position="23"/>
        <end position="439"/>
    </location>
</feature>
<dbReference type="Pfam" id="PF07690">
    <property type="entry name" value="MFS_1"/>
    <property type="match status" value="1"/>
</dbReference>
<dbReference type="SUPFAM" id="SSF103473">
    <property type="entry name" value="MFS general substrate transporter"/>
    <property type="match status" value="1"/>
</dbReference>
<dbReference type="PROSITE" id="PS50850">
    <property type="entry name" value="MFS"/>
    <property type="match status" value="1"/>
</dbReference>
<dbReference type="PANTHER" id="PTHR43528:SF7">
    <property type="entry name" value="MFS TRANSPORTER"/>
    <property type="match status" value="1"/>
</dbReference>
<keyword evidence="5" id="KW-0769">Symport</keyword>
<accession>A0A348HDS5</accession>
<keyword evidence="2" id="KW-0813">Transport</keyword>
<keyword evidence="11" id="KW-1185">Reference proteome</keyword>
<dbReference type="PANTHER" id="PTHR43528">
    <property type="entry name" value="ALPHA-KETOGLUTARATE PERMEASE"/>
    <property type="match status" value="1"/>
</dbReference>
<evidence type="ECO:0000256" key="5">
    <source>
        <dbReference type="ARBA" id="ARBA00022847"/>
    </source>
</evidence>
<feature type="transmembrane region" description="Helical" evidence="8">
    <location>
        <begin position="318"/>
        <end position="337"/>
    </location>
</feature>